<feature type="non-terminal residue" evidence="4">
    <location>
        <position position="125"/>
    </location>
</feature>
<evidence type="ECO:0000313" key="5">
    <source>
        <dbReference type="EnsemblMetazoa" id="ISCW015521-PA"/>
    </source>
</evidence>
<evidence type="ECO:0000313" key="6">
    <source>
        <dbReference type="Proteomes" id="UP000001555"/>
    </source>
</evidence>
<dbReference type="GO" id="GO:0016874">
    <property type="term" value="F:ligase activity"/>
    <property type="evidence" value="ECO:0007669"/>
    <property type="project" value="UniProtKB-KW"/>
</dbReference>
<reference evidence="5" key="2">
    <citation type="submission" date="2020-05" db="UniProtKB">
        <authorList>
            <consortium name="EnsemblMetazoa"/>
        </authorList>
    </citation>
    <scope>IDENTIFICATION</scope>
    <source>
        <strain evidence="5">wikel</strain>
    </source>
</reference>
<gene>
    <name evidence="4" type="ORF">IscW_ISCW015521</name>
</gene>
<keyword evidence="4" id="KW-0436">Ligase</keyword>
<dbReference type="VEuPathDB" id="VectorBase:ISCW015521"/>
<keyword evidence="4" id="KW-0560">Oxidoreductase</keyword>
<dbReference type="EMBL" id="ABJB010029632">
    <property type="status" value="NOT_ANNOTATED_CDS"/>
    <property type="molecule type" value="Genomic_DNA"/>
</dbReference>
<dbReference type="Proteomes" id="UP000001555">
    <property type="component" value="Unassembled WGS sequence"/>
</dbReference>
<organism>
    <name type="scientific">Ixodes scapularis</name>
    <name type="common">Black-legged tick</name>
    <name type="synonym">Deer tick</name>
    <dbReference type="NCBI Taxonomy" id="6945"/>
    <lineage>
        <taxon>Eukaryota</taxon>
        <taxon>Metazoa</taxon>
        <taxon>Ecdysozoa</taxon>
        <taxon>Arthropoda</taxon>
        <taxon>Chelicerata</taxon>
        <taxon>Arachnida</taxon>
        <taxon>Acari</taxon>
        <taxon>Parasitiformes</taxon>
        <taxon>Ixodida</taxon>
        <taxon>Ixodoidea</taxon>
        <taxon>Ixodidae</taxon>
        <taxon>Ixodinae</taxon>
        <taxon>Ixodes</taxon>
    </lineage>
</organism>
<comment type="subcellular location">
    <subcellularLocation>
        <location evidence="1">Peroxisome</location>
    </subcellularLocation>
</comment>
<feature type="domain" description="AMP-dependent synthetase/ligase" evidence="3">
    <location>
        <begin position="5"/>
        <end position="103"/>
    </location>
</feature>
<dbReference type="Gene3D" id="2.30.38.10">
    <property type="entry name" value="Luciferase, Domain 3"/>
    <property type="match status" value="1"/>
</dbReference>
<keyword evidence="6" id="KW-1185">Reference proteome</keyword>
<dbReference type="GO" id="GO:0005777">
    <property type="term" value="C:peroxisome"/>
    <property type="evidence" value="ECO:0007669"/>
    <property type="project" value="UniProtKB-SubCell"/>
</dbReference>
<dbReference type="Pfam" id="PF00501">
    <property type="entry name" value="AMP-binding"/>
    <property type="match status" value="1"/>
</dbReference>
<dbReference type="PANTHER" id="PTHR24096">
    <property type="entry name" value="LONG-CHAIN-FATTY-ACID--COA LIGASE"/>
    <property type="match status" value="1"/>
</dbReference>
<feature type="non-terminal residue" evidence="4">
    <location>
        <position position="1"/>
    </location>
</feature>
<dbReference type="InterPro" id="IPR000873">
    <property type="entry name" value="AMP-dep_synth/lig_dom"/>
</dbReference>
<dbReference type="GO" id="GO:0016491">
    <property type="term" value="F:oxidoreductase activity"/>
    <property type="evidence" value="ECO:0007669"/>
    <property type="project" value="UniProtKB-KW"/>
</dbReference>
<dbReference type="Gene3D" id="3.40.50.980">
    <property type="match status" value="1"/>
</dbReference>
<dbReference type="SUPFAM" id="SSF56801">
    <property type="entry name" value="Acetyl-CoA synthetase-like"/>
    <property type="match status" value="1"/>
</dbReference>
<accession>B7QNA1</accession>
<dbReference type="AlphaFoldDB" id="B7QNA1"/>
<evidence type="ECO:0000259" key="3">
    <source>
        <dbReference type="Pfam" id="PF00501"/>
    </source>
</evidence>
<protein>
    <submittedName>
        <fullName evidence="4 5">AMP dependent CoA ligase, putative</fullName>
        <ecNumber evidence="4">1.13.12.7</ecNumber>
    </submittedName>
</protein>
<dbReference type="STRING" id="6945.B7QNA1"/>
<name>B7QNA1_IXOSC</name>
<reference evidence="4 6" key="1">
    <citation type="submission" date="2008-03" db="EMBL/GenBank/DDBJ databases">
        <title>Annotation of Ixodes scapularis.</title>
        <authorList>
            <consortium name="Ixodes scapularis Genome Project Consortium"/>
            <person name="Caler E."/>
            <person name="Hannick L.I."/>
            <person name="Bidwell S."/>
            <person name="Joardar V."/>
            <person name="Thiagarajan M."/>
            <person name="Amedeo P."/>
            <person name="Galinsky K.J."/>
            <person name="Schobel S."/>
            <person name="Inman J."/>
            <person name="Hostetler J."/>
            <person name="Miller J."/>
            <person name="Hammond M."/>
            <person name="Megy K."/>
            <person name="Lawson D."/>
            <person name="Kodira C."/>
            <person name="Sutton G."/>
            <person name="Meyer J."/>
            <person name="Hill C.A."/>
            <person name="Birren B."/>
            <person name="Nene V."/>
            <person name="Collins F."/>
            <person name="Alarcon-Chaidez F."/>
            <person name="Wikel S."/>
            <person name="Strausberg R."/>
        </authorList>
    </citation>
    <scope>NUCLEOTIDE SEQUENCE [LARGE SCALE GENOMIC DNA]</scope>
    <source>
        <strain evidence="6">Wikel</strain>
        <strain evidence="4">Wikel colony</strain>
    </source>
</reference>
<dbReference type="EMBL" id="DS977119">
    <property type="protein sequence ID" value="EEC20323.1"/>
    <property type="molecule type" value="Genomic_DNA"/>
</dbReference>
<dbReference type="EnsemblMetazoa" id="ISCW015521-RA">
    <property type="protein sequence ID" value="ISCW015521-PA"/>
    <property type="gene ID" value="ISCW015521"/>
</dbReference>
<evidence type="ECO:0000256" key="1">
    <source>
        <dbReference type="ARBA" id="ARBA00004275"/>
    </source>
</evidence>
<evidence type="ECO:0000256" key="2">
    <source>
        <dbReference type="ARBA" id="ARBA00023140"/>
    </source>
</evidence>
<evidence type="ECO:0000313" key="4">
    <source>
        <dbReference type="EMBL" id="EEC20323.1"/>
    </source>
</evidence>
<sequence>KIHKDSVSRVQKIMMGGSVITKSLAKDVSETFHVESLIGCYGLTETIGLFLFSPVGQITYDSSGFLVAGSKVKITDLITGDLLDSHQNGEILAHSPHIMKGYYGHSKATDEALSDDGWLRTGTVS</sequence>
<proteinExistence type="predicted"/>
<dbReference type="PANTHER" id="PTHR24096:SF422">
    <property type="entry name" value="BCDNA.GH02901"/>
    <property type="match status" value="1"/>
</dbReference>
<dbReference type="EC" id="1.13.12.7" evidence="4"/>
<dbReference type="PaxDb" id="6945-B7QNA1"/>
<keyword evidence="2" id="KW-0576">Peroxisome</keyword>
<dbReference type="HOGENOM" id="CLU_1998229_0_0_1"/>